<evidence type="ECO:0000259" key="2">
    <source>
        <dbReference type="Pfam" id="PF20163"/>
    </source>
</evidence>
<dbReference type="Pfam" id="PF20163">
    <property type="entry name" value="DUF6536"/>
    <property type="match status" value="1"/>
</dbReference>
<sequence>MSKLDAARSSHQMLPKDKGTMYCAELPVGPNGMKDDSKPSIQEGRDAEKLNGNMEWQATPLDSEEFLGSHRSWRWRIKQLRSYTPTGWHFGAWVAALEASVVLLINIIIMIYTAIKTGGGSSGVVYQGDCNTVDHLDIGIHLVINILSTLLLGASNYIMQSLSAPTRTEIDQAHARGSWLDIGVQSMRNLEYTSRWKRLSWISLAAFSIPLHLFYNSSFFSTLSSNDYSYYYAQGPDIQHIPENNGTLDWECSTGFQNCLNSGGQFTWVEGATQVELPNWEFLSVSDCLQTYAVDFLSDRQNVMVVGNYTTNDEFLIFGSGFTGNPLFINDPPFQWICSGLQDGDLPIEDCSARWKKIDPSDWWVEDIFFSGRAVSFQVEYCLSSMVVPRCQLQFNLPLLVLVIIFNIGKVVCMVIVATKMNDHPLVTIGDAIESFIKIPSEYTQKMCLVSQNHFKDEGYYSKPYSIRIHKKQLPLKPQTIRYRPMKIRWLNLVSGRHWIITVFLLSSFSGAISIVLFLLGFALHQLSAVHGISGFSFIWQLGIGKASTDNIIQRWGLPTQGYGAIIASVLIANSPQLILSMVYLVFNSLCTKVLLGLEWSSYAHSRKPLRVSEPHGDQKSTYFLQIPYRYGLPLMAYSVLLHWLLSQSIFLVAVIFWDGDIIDTGLSVTSCGYSPMGMILTSIVAGSLILSALAIGYFRHIDCACHPPEGCSDPLKPVKWGVVTENGEQAVGHISFSSAEVENPVPDAVDAQGNQSVSDSLETCVPSN</sequence>
<reference evidence="3" key="1">
    <citation type="journal article" date="2019" name="Environ. Microbiol.">
        <title>Fungal ecological strategies reflected in gene transcription - a case study of two litter decomposers.</title>
        <authorList>
            <person name="Barbi F."/>
            <person name="Kohler A."/>
            <person name="Barry K."/>
            <person name="Baskaran P."/>
            <person name="Daum C."/>
            <person name="Fauchery L."/>
            <person name="Ihrmark K."/>
            <person name="Kuo A."/>
            <person name="LaButti K."/>
            <person name="Lipzen A."/>
            <person name="Morin E."/>
            <person name="Grigoriev I.V."/>
            <person name="Henrissat B."/>
            <person name="Lindahl B."/>
            <person name="Martin F."/>
        </authorList>
    </citation>
    <scope>NUCLEOTIDE SEQUENCE</scope>
    <source>
        <strain evidence="3">JB14</strain>
    </source>
</reference>
<dbReference type="Proteomes" id="UP000799118">
    <property type="component" value="Unassembled WGS sequence"/>
</dbReference>
<feature type="transmembrane region" description="Helical" evidence="1">
    <location>
        <begin position="526"/>
        <end position="544"/>
    </location>
</feature>
<accession>A0A6A4GIK5</accession>
<gene>
    <name evidence="3" type="ORF">BT96DRAFT_982116</name>
</gene>
<dbReference type="PANTHER" id="PTHR35395:SF1">
    <property type="entry name" value="DUF6536 DOMAIN-CONTAINING PROTEIN"/>
    <property type="match status" value="1"/>
</dbReference>
<name>A0A6A4GIK5_9AGAR</name>
<feature type="domain" description="DUF6536" evidence="2">
    <location>
        <begin position="88"/>
        <end position="234"/>
    </location>
</feature>
<keyword evidence="4" id="KW-1185">Reference proteome</keyword>
<dbReference type="PANTHER" id="PTHR35395">
    <property type="entry name" value="DUF6536 DOMAIN-CONTAINING PROTEIN"/>
    <property type="match status" value="1"/>
</dbReference>
<feature type="transmembrane region" description="Helical" evidence="1">
    <location>
        <begin position="635"/>
        <end position="658"/>
    </location>
</feature>
<keyword evidence="1" id="KW-0812">Transmembrane</keyword>
<keyword evidence="1" id="KW-0472">Membrane</keyword>
<feature type="transmembrane region" description="Helical" evidence="1">
    <location>
        <begin position="678"/>
        <end position="699"/>
    </location>
</feature>
<proteinExistence type="predicted"/>
<dbReference type="EMBL" id="ML770017">
    <property type="protein sequence ID" value="KAE9385193.1"/>
    <property type="molecule type" value="Genomic_DNA"/>
</dbReference>
<evidence type="ECO:0000313" key="4">
    <source>
        <dbReference type="Proteomes" id="UP000799118"/>
    </source>
</evidence>
<feature type="transmembrane region" description="Helical" evidence="1">
    <location>
        <begin position="90"/>
        <end position="115"/>
    </location>
</feature>
<evidence type="ECO:0000256" key="1">
    <source>
        <dbReference type="SAM" id="Phobius"/>
    </source>
</evidence>
<dbReference type="OrthoDB" id="2924511at2759"/>
<organism evidence="3 4">
    <name type="scientific">Gymnopus androsaceus JB14</name>
    <dbReference type="NCBI Taxonomy" id="1447944"/>
    <lineage>
        <taxon>Eukaryota</taxon>
        <taxon>Fungi</taxon>
        <taxon>Dikarya</taxon>
        <taxon>Basidiomycota</taxon>
        <taxon>Agaricomycotina</taxon>
        <taxon>Agaricomycetes</taxon>
        <taxon>Agaricomycetidae</taxon>
        <taxon>Agaricales</taxon>
        <taxon>Marasmiineae</taxon>
        <taxon>Omphalotaceae</taxon>
        <taxon>Gymnopus</taxon>
    </lineage>
</organism>
<dbReference type="InterPro" id="IPR046623">
    <property type="entry name" value="DUF6536"/>
</dbReference>
<feature type="transmembrane region" description="Helical" evidence="1">
    <location>
        <begin position="395"/>
        <end position="418"/>
    </location>
</feature>
<protein>
    <recommendedName>
        <fullName evidence="2">DUF6536 domain-containing protein</fullName>
    </recommendedName>
</protein>
<feature type="transmembrane region" description="Helical" evidence="1">
    <location>
        <begin position="499"/>
        <end position="520"/>
    </location>
</feature>
<feature type="transmembrane region" description="Helical" evidence="1">
    <location>
        <begin position="138"/>
        <end position="159"/>
    </location>
</feature>
<dbReference type="AlphaFoldDB" id="A0A6A4GIK5"/>
<evidence type="ECO:0000313" key="3">
    <source>
        <dbReference type="EMBL" id="KAE9385193.1"/>
    </source>
</evidence>
<keyword evidence="1" id="KW-1133">Transmembrane helix</keyword>